<keyword evidence="1" id="KW-0175">Coiled coil</keyword>
<feature type="compositionally biased region" description="Basic residues" evidence="2">
    <location>
        <begin position="274"/>
        <end position="285"/>
    </location>
</feature>
<evidence type="ECO:0000313" key="4">
    <source>
        <dbReference type="EMBL" id="PCG79502.1"/>
    </source>
</evidence>
<sequence>MGSIDVTHDEGIRRRLQVLYARQTREKQVYMEELKEYRRRKDKQMLQSIIVAVGPRWYQALSEPQRTALDTLAVAMYQDLLEGRPKRASAIMHKLGLVPRPSNSELMTCMHFGRDDPKKMLAHLYLSTYGYPIEGKRTSYCLNARLILSAILYLGLDNLIQLLQKTFAPEPSIKEPPPKPVRKPRRKLPSPYLTQMVASLYIPRKIRRPPPLPMPDLTELNEPYVEEPVIPRPPPPPPPPPPPKKRLPRSYCDKLAGVITLDPHFSDTNVSAKKAQRTPNRKSKGSKTSLPEVTTHKKKTYGLNLGQQRKKILKRRKPVPPTTGLSNAQYTINGVYQIHGKSIFVLGSIVILPAQGELIHGGFSSVKGECITIHCGFRGWPPPPKPDPCDCVKKWHDAVFEYVKENKCNCGHYFDYGNEGEFPQDALPYFTKPTRNAPYNFNYDTIFDLDPKRLHIEKEFKQIWETDSMLRTDEGTNKSPDGKKKKKKKTTKPESERGATKGAEADAAQEDTNKVSSEKSMKTKASTKQETEKDSKRQAEAGDDDGATKAKKDKKVKRDSRKSADKTVSEISSKLKKRTNPKPQDYLKCALRTMRQTNVAARLPDLHLVPELKEWMRRRLHGRLTVEEKKEYLRKSTTYWRMFTSLGEKGFGHVGPPKEAKYTGHTTWLHKQSLNDTFRLYTHRYRLSMFRSHAYVTNLLWRSMYQAEFPDKKFREIYFSYLFGRLEDIQLIHPYTSKEAVERKLIIAKKRYICLPAGYEPRT</sequence>
<dbReference type="SUPFAM" id="SSF101447">
    <property type="entry name" value="Formin homology 2 domain (FH2 domain)"/>
    <property type="match status" value="1"/>
</dbReference>
<accession>A0A2A4K774</accession>
<evidence type="ECO:0000256" key="1">
    <source>
        <dbReference type="SAM" id="Coils"/>
    </source>
</evidence>
<feature type="region of interest" description="Disordered" evidence="2">
    <location>
        <begin position="169"/>
        <end position="188"/>
    </location>
</feature>
<feature type="region of interest" description="Disordered" evidence="2">
    <location>
        <begin position="226"/>
        <end position="249"/>
    </location>
</feature>
<evidence type="ECO:0000256" key="2">
    <source>
        <dbReference type="SAM" id="MobiDB-lite"/>
    </source>
</evidence>
<reference evidence="4" key="1">
    <citation type="submission" date="2017-09" db="EMBL/GenBank/DDBJ databases">
        <title>Contemporary evolution of a Lepidopteran species, Heliothis virescens, in response to modern agricultural practices.</title>
        <authorList>
            <person name="Fritz M.L."/>
            <person name="Deyonke A.M."/>
            <person name="Papanicolaou A."/>
            <person name="Micinski S."/>
            <person name="Westbrook J."/>
            <person name="Gould F."/>
        </authorList>
    </citation>
    <scope>NUCLEOTIDE SEQUENCE [LARGE SCALE GENOMIC DNA]</scope>
    <source>
        <strain evidence="4">HvINT-</strain>
        <tissue evidence="4">Whole body</tissue>
    </source>
</reference>
<feature type="region of interest" description="Disordered" evidence="2">
    <location>
        <begin position="471"/>
        <end position="584"/>
    </location>
</feature>
<dbReference type="PANTHER" id="PTHR41967">
    <property type="entry name" value="FI19406P1-RELATED"/>
    <property type="match status" value="1"/>
</dbReference>
<comment type="caution">
    <text evidence="4">The sequence shown here is derived from an EMBL/GenBank/DDBJ whole genome shotgun (WGS) entry which is preliminary data.</text>
</comment>
<feature type="region of interest" description="Disordered" evidence="2">
    <location>
        <begin position="266"/>
        <end position="298"/>
    </location>
</feature>
<feature type="domain" description="DUF4771" evidence="3">
    <location>
        <begin position="587"/>
        <end position="729"/>
    </location>
</feature>
<dbReference type="PANTHER" id="PTHR41967:SF6">
    <property type="entry name" value="FI19406P1-RELATED"/>
    <property type="match status" value="1"/>
</dbReference>
<feature type="compositionally biased region" description="Basic and acidic residues" evidence="2">
    <location>
        <begin position="471"/>
        <end position="482"/>
    </location>
</feature>
<protein>
    <recommendedName>
        <fullName evidence="3">DUF4771 domain-containing protein</fullName>
    </recommendedName>
</protein>
<feature type="coiled-coil region" evidence="1">
    <location>
        <begin position="20"/>
        <end position="47"/>
    </location>
</feature>
<proteinExistence type="predicted"/>
<feature type="compositionally biased region" description="Basic residues" evidence="2">
    <location>
        <begin position="551"/>
        <end position="560"/>
    </location>
</feature>
<dbReference type="AlphaFoldDB" id="A0A2A4K774"/>
<evidence type="ECO:0000259" key="3">
    <source>
        <dbReference type="Pfam" id="PF15995"/>
    </source>
</evidence>
<organism evidence="4">
    <name type="scientific">Heliothis virescens</name>
    <name type="common">Tobacco budworm moth</name>
    <dbReference type="NCBI Taxonomy" id="7102"/>
    <lineage>
        <taxon>Eukaryota</taxon>
        <taxon>Metazoa</taxon>
        <taxon>Ecdysozoa</taxon>
        <taxon>Arthropoda</taxon>
        <taxon>Hexapoda</taxon>
        <taxon>Insecta</taxon>
        <taxon>Pterygota</taxon>
        <taxon>Neoptera</taxon>
        <taxon>Endopterygota</taxon>
        <taxon>Lepidoptera</taxon>
        <taxon>Glossata</taxon>
        <taxon>Ditrysia</taxon>
        <taxon>Noctuoidea</taxon>
        <taxon>Noctuidae</taxon>
        <taxon>Heliothinae</taxon>
        <taxon>Heliothis</taxon>
    </lineage>
</organism>
<dbReference type="Pfam" id="PF15995">
    <property type="entry name" value="DUF4771"/>
    <property type="match status" value="1"/>
</dbReference>
<gene>
    <name evidence="4" type="ORF">B5V51_284</name>
</gene>
<name>A0A2A4K774_HELVI</name>
<dbReference type="InterPro" id="IPR031936">
    <property type="entry name" value="DUF4771"/>
</dbReference>
<feature type="compositionally biased region" description="Basic and acidic residues" evidence="2">
    <location>
        <begin position="511"/>
        <end position="550"/>
    </location>
</feature>
<feature type="compositionally biased region" description="Pro residues" evidence="2">
    <location>
        <begin position="230"/>
        <end position="242"/>
    </location>
</feature>
<dbReference type="EMBL" id="NWSH01000105">
    <property type="protein sequence ID" value="PCG79502.1"/>
    <property type="molecule type" value="Genomic_DNA"/>
</dbReference>